<comment type="caution">
    <text evidence="1">The sequence shown here is derived from an EMBL/GenBank/DDBJ whole genome shotgun (WGS) entry which is preliminary data.</text>
</comment>
<dbReference type="AlphaFoldDB" id="A0AA38WVE7"/>
<keyword evidence="2" id="KW-1185">Reference proteome</keyword>
<evidence type="ECO:0000313" key="2">
    <source>
        <dbReference type="Proteomes" id="UP001172457"/>
    </source>
</evidence>
<name>A0AA38WVE7_9ASTR</name>
<organism evidence="1 2">
    <name type="scientific">Centaurea solstitialis</name>
    <name type="common">yellow star-thistle</name>
    <dbReference type="NCBI Taxonomy" id="347529"/>
    <lineage>
        <taxon>Eukaryota</taxon>
        <taxon>Viridiplantae</taxon>
        <taxon>Streptophyta</taxon>
        <taxon>Embryophyta</taxon>
        <taxon>Tracheophyta</taxon>
        <taxon>Spermatophyta</taxon>
        <taxon>Magnoliopsida</taxon>
        <taxon>eudicotyledons</taxon>
        <taxon>Gunneridae</taxon>
        <taxon>Pentapetalae</taxon>
        <taxon>asterids</taxon>
        <taxon>campanulids</taxon>
        <taxon>Asterales</taxon>
        <taxon>Asteraceae</taxon>
        <taxon>Carduoideae</taxon>
        <taxon>Cardueae</taxon>
        <taxon>Centaureinae</taxon>
        <taxon>Centaurea</taxon>
    </lineage>
</organism>
<sequence>MKQQMDSSSLRTFLNIAYQCLERSREKRPPMIHVVEELEIALKLQDIYKEWFSLNKHGEHCAMVSATECIPIVDEDPRNQYVDEYKSR</sequence>
<gene>
    <name evidence="1" type="ORF">OSB04_002687</name>
</gene>
<reference evidence="1" key="1">
    <citation type="submission" date="2023-03" db="EMBL/GenBank/DDBJ databases">
        <title>Chromosome-scale reference genome and RAD-based genetic map of yellow starthistle (Centaurea solstitialis) reveal putative structural variation and QTLs associated with invader traits.</title>
        <authorList>
            <person name="Reatini B."/>
            <person name="Cang F.A."/>
            <person name="Jiang Q."/>
            <person name="Mckibben M.T.W."/>
            <person name="Barker M.S."/>
            <person name="Rieseberg L.H."/>
            <person name="Dlugosch K.M."/>
        </authorList>
    </citation>
    <scope>NUCLEOTIDE SEQUENCE</scope>
    <source>
        <strain evidence="1">CAN-66</strain>
        <tissue evidence="1">Leaf</tissue>
    </source>
</reference>
<evidence type="ECO:0000313" key="1">
    <source>
        <dbReference type="EMBL" id="KAJ9566721.1"/>
    </source>
</evidence>
<proteinExistence type="predicted"/>
<dbReference type="EMBL" id="JARYMX010000001">
    <property type="protein sequence ID" value="KAJ9566721.1"/>
    <property type="molecule type" value="Genomic_DNA"/>
</dbReference>
<accession>A0AA38WVE7</accession>
<protein>
    <submittedName>
        <fullName evidence="1">Uncharacterized protein</fullName>
    </submittedName>
</protein>
<dbReference type="Proteomes" id="UP001172457">
    <property type="component" value="Chromosome 1"/>
</dbReference>